<gene>
    <name evidence="2" type="ORF">G9U52_22890</name>
</gene>
<evidence type="ECO:0000313" key="2">
    <source>
        <dbReference type="EMBL" id="NHN32675.1"/>
    </source>
</evidence>
<dbReference type="SUPFAM" id="SSF54292">
    <property type="entry name" value="2Fe-2S ferredoxin-like"/>
    <property type="match status" value="1"/>
</dbReference>
<dbReference type="Proteomes" id="UP001165962">
    <property type="component" value="Unassembled WGS sequence"/>
</dbReference>
<dbReference type="EMBL" id="JAAOIW010000009">
    <property type="protein sequence ID" value="NHN32675.1"/>
    <property type="molecule type" value="Genomic_DNA"/>
</dbReference>
<protein>
    <submittedName>
        <fullName evidence="2">(2Fe-2S)-binding protein</fullName>
    </submittedName>
</protein>
<dbReference type="Gene3D" id="3.10.20.440">
    <property type="entry name" value="2Fe-2S iron-sulphur cluster binding domain, sarcosine oxidase, alpha subunit, N-terminal domain"/>
    <property type="match status" value="1"/>
</dbReference>
<evidence type="ECO:0000256" key="1">
    <source>
        <dbReference type="ARBA" id="ARBA00023002"/>
    </source>
</evidence>
<name>A0ABX0J8H7_9BACL</name>
<keyword evidence="1" id="KW-0560">Oxidoreductase</keyword>
<organism evidence="2 3">
    <name type="scientific">Paenibacillus agricola</name>
    <dbReference type="NCBI Taxonomy" id="2716264"/>
    <lineage>
        <taxon>Bacteria</taxon>
        <taxon>Bacillati</taxon>
        <taxon>Bacillota</taxon>
        <taxon>Bacilli</taxon>
        <taxon>Bacillales</taxon>
        <taxon>Paenibacillaceae</taxon>
        <taxon>Paenibacillus</taxon>
    </lineage>
</organism>
<keyword evidence="3" id="KW-1185">Reference proteome</keyword>
<dbReference type="RefSeq" id="WP_166152965.1">
    <property type="nucleotide sequence ID" value="NZ_JAAOIW010000009.1"/>
</dbReference>
<dbReference type="InterPro" id="IPR036010">
    <property type="entry name" value="2Fe-2S_ferredoxin-like_sf"/>
</dbReference>
<evidence type="ECO:0000313" key="3">
    <source>
        <dbReference type="Proteomes" id="UP001165962"/>
    </source>
</evidence>
<dbReference type="Pfam" id="PF13510">
    <property type="entry name" value="Fer2_4"/>
    <property type="match status" value="1"/>
</dbReference>
<dbReference type="InterPro" id="IPR042204">
    <property type="entry name" value="2Fe-2S-bd_N"/>
</dbReference>
<proteinExistence type="predicted"/>
<accession>A0ABX0J8H7</accession>
<reference evidence="2" key="1">
    <citation type="submission" date="2020-03" db="EMBL/GenBank/DDBJ databases">
        <title>Draft sequencing of Paenibacilllus sp. S3N08.</title>
        <authorList>
            <person name="Kim D.-U."/>
        </authorList>
    </citation>
    <scope>NUCLEOTIDE SEQUENCE</scope>
    <source>
        <strain evidence="2">S3N08</strain>
    </source>
</reference>
<sequence>MTSLRIHNHPILGNKPENVTVSFSFNGRSLGGLQGECIAAALLANGIRILRRHEESGNPRGLYCAIGHCMECRVQVEGKGVLRSCLTPLENGMSITEGAQLSNEITGRRLL</sequence>
<comment type="caution">
    <text evidence="2">The sequence shown here is derived from an EMBL/GenBank/DDBJ whole genome shotgun (WGS) entry which is preliminary data.</text>
</comment>